<keyword evidence="2" id="KW-1185">Reference proteome</keyword>
<dbReference type="KEGG" id="amr:AM1_1096"/>
<gene>
    <name evidence="1" type="ordered locus">AM1_1096</name>
</gene>
<proteinExistence type="predicted"/>
<sequence length="120" mass="13917">MANSIMVIAPYRYEEMWVFDDPQAGLVQEPFVSGIPQMIDRLVVDIPKAEQGFKLIFAQTPFPGYQAQLDWLRQEFGGHWYRWSAEEMEGWLCPALFKYFADAPPQLFCQAEAKLFQCDA</sequence>
<dbReference type="AlphaFoldDB" id="B0C1W9"/>
<dbReference type="Proteomes" id="UP000000268">
    <property type="component" value="Chromosome"/>
</dbReference>
<dbReference type="OrthoDB" id="274225at2"/>
<evidence type="ECO:0000313" key="1">
    <source>
        <dbReference type="EMBL" id="ABW26135.1"/>
    </source>
</evidence>
<dbReference type="eggNOG" id="ENOG5032W1E">
    <property type="taxonomic scope" value="Bacteria"/>
</dbReference>
<protein>
    <submittedName>
        <fullName evidence="1">Uncharacterized protein</fullName>
    </submittedName>
</protein>
<dbReference type="RefSeq" id="WP_012161689.1">
    <property type="nucleotide sequence ID" value="NC_009925.1"/>
</dbReference>
<dbReference type="InterPro" id="IPR046562">
    <property type="entry name" value="DUF6717"/>
</dbReference>
<dbReference type="STRING" id="329726.AM1_1096"/>
<evidence type="ECO:0000313" key="2">
    <source>
        <dbReference type="Proteomes" id="UP000000268"/>
    </source>
</evidence>
<reference evidence="1 2" key="1">
    <citation type="journal article" date="2008" name="Proc. Natl. Acad. Sci. U.S.A.">
        <title>Niche adaptation and genome expansion in the chlorophyll d-producing cyanobacterium Acaryochloris marina.</title>
        <authorList>
            <person name="Swingley W.D."/>
            <person name="Chen M."/>
            <person name="Cheung P.C."/>
            <person name="Conrad A.L."/>
            <person name="Dejesa L.C."/>
            <person name="Hao J."/>
            <person name="Honchak B.M."/>
            <person name="Karbach L.E."/>
            <person name="Kurdoglu A."/>
            <person name="Lahiri S."/>
            <person name="Mastrian S.D."/>
            <person name="Miyashita H."/>
            <person name="Page L."/>
            <person name="Ramakrishna P."/>
            <person name="Satoh S."/>
            <person name="Sattley W.M."/>
            <person name="Shimada Y."/>
            <person name="Taylor H.L."/>
            <person name="Tomo T."/>
            <person name="Tsuchiya T."/>
            <person name="Wang Z.T."/>
            <person name="Raymond J."/>
            <person name="Mimuro M."/>
            <person name="Blankenship R.E."/>
            <person name="Touchman J.W."/>
        </authorList>
    </citation>
    <scope>NUCLEOTIDE SEQUENCE [LARGE SCALE GENOMIC DNA]</scope>
    <source>
        <strain evidence="2">MBIC 11017</strain>
    </source>
</reference>
<organism evidence="1 2">
    <name type="scientific">Acaryochloris marina (strain MBIC 11017)</name>
    <dbReference type="NCBI Taxonomy" id="329726"/>
    <lineage>
        <taxon>Bacteria</taxon>
        <taxon>Bacillati</taxon>
        <taxon>Cyanobacteriota</taxon>
        <taxon>Cyanophyceae</taxon>
        <taxon>Acaryochloridales</taxon>
        <taxon>Acaryochloridaceae</taxon>
        <taxon>Acaryochloris</taxon>
    </lineage>
</organism>
<dbReference type="EMBL" id="CP000828">
    <property type="protein sequence ID" value="ABW26135.1"/>
    <property type="molecule type" value="Genomic_DNA"/>
</dbReference>
<accession>B0C1W9</accession>
<name>B0C1W9_ACAM1</name>
<dbReference type="HOGENOM" id="CLU_2106521_0_0_3"/>
<dbReference type="Pfam" id="PF20475">
    <property type="entry name" value="DUF6717"/>
    <property type="match status" value="1"/>
</dbReference>